<dbReference type="SUPFAM" id="SSF48576">
    <property type="entry name" value="Terpenoid synthases"/>
    <property type="match status" value="1"/>
</dbReference>
<reference evidence="7 8" key="1">
    <citation type="journal article" date="2019" name="Nat. Ecol. Evol.">
        <title>Megaphylogeny resolves global patterns of mushroom evolution.</title>
        <authorList>
            <person name="Varga T."/>
            <person name="Krizsan K."/>
            <person name="Foldi C."/>
            <person name="Dima B."/>
            <person name="Sanchez-Garcia M."/>
            <person name="Sanchez-Ramirez S."/>
            <person name="Szollosi G.J."/>
            <person name="Szarkandi J.G."/>
            <person name="Papp V."/>
            <person name="Albert L."/>
            <person name="Andreopoulos W."/>
            <person name="Angelini C."/>
            <person name="Antonin V."/>
            <person name="Barry K.W."/>
            <person name="Bougher N.L."/>
            <person name="Buchanan P."/>
            <person name="Buyck B."/>
            <person name="Bense V."/>
            <person name="Catcheside P."/>
            <person name="Chovatia M."/>
            <person name="Cooper J."/>
            <person name="Damon W."/>
            <person name="Desjardin D."/>
            <person name="Finy P."/>
            <person name="Geml J."/>
            <person name="Haridas S."/>
            <person name="Hughes K."/>
            <person name="Justo A."/>
            <person name="Karasinski D."/>
            <person name="Kautmanova I."/>
            <person name="Kiss B."/>
            <person name="Kocsube S."/>
            <person name="Kotiranta H."/>
            <person name="LaButti K.M."/>
            <person name="Lechner B.E."/>
            <person name="Liimatainen K."/>
            <person name="Lipzen A."/>
            <person name="Lukacs Z."/>
            <person name="Mihaltcheva S."/>
            <person name="Morgado L.N."/>
            <person name="Niskanen T."/>
            <person name="Noordeloos M.E."/>
            <person name="Ohm R.A."/>
            <person name="Ortiz-Santana B."/>
            <person name="Ovrebo C."/>
            <person name="Racz N."/>
            <person name="Riley R."/>
            <person name="Savchenko A."/>
            <person name="Shiryaev A."/>
            <person name="Soop K."/>
            <person name="Spirin V."/>
            <person name="Szebenyi C."/>
            <person name="Tomsovsky M."/>
            <person name="Tulloss R.E."/>
            <person name="Uehling J."/>
            <person name="Grigoriev I.V."/>
            <person name="Vagvolgyi C."/>
            <person name="Papp T."/>
            <person name="Martin F.M."/>
            <person name="Miettinen O."/>
            <person name="Hibbett D.S."/>
            <person name="Nagy L.G."/>
        </authorList>
    </citation>
    <scope>NUCLEOTIDE SEQUENCE [LARGE SCALE GENOMIC DNA]</scope>
    <source>
        <strain evidence="7 8">CBS 962.96</strain>
    </source>
</reference>
<comment type="cofactor">
    <cofactor evidence="1 6">
        <name>Mg(2+)</name>
        <dbReference type="ChEBI" id="CHEBI:18420"/>
    </cofactor>
</comment>
<dbReference type="OrthoDB" id="2861623at2759"/>
<evidence type="ECO:0000256" key="5">
    <source>
        <dbReference type="ARBA" id="ARBA00023239"/>
    </source>
</evidence>
<evidence type="ECO:0000256" key="1">
    <source>
        <dbReference type="ARBA" id="ARBA00001946"/>
    </source>
</evidence>
<dbReference type="Pfam" id="PF19086">
    <property type="entry name" value="Terpene_syn_C_2"/>
    <property type="match status" value="1"/>
</dbReference>
<dbReference type="GO" id="GO:0010333">
    <property type="term" value="F:terpene synthase activity"/>
    <property type="evidence" value="ECO:0007669"/>
    <property type="project" value="InterPro"/>
</dbReference>
<keyword evidence="8" id="KW-1185">Reference proteome</keyword>
<evidence type="ECO:0000256" key="6">
    <source>
        <dbReference type="RuleBase" id="RU366034"/>
    </source>
</evidence>
<dbReference type="PANTHER" id="PTHR35201:SF4">
    <property type="entry name" value="BETA-PINACENE SYNTHASE-RELATED"/>
    <property type="match status" value="1"/>
</dbReference>
<keyword evidence="5 6" id="KW-0456">Lyase</keyword>
<name>A0A4S8MGX4_DENBC</name>
<dbReference type="Gene3D" id="1.10.600.10">
    <property type="entry name" value="Farnesyl Diphosphate Synthase"/>
    <property type="match status" value="1"/>
</dbReference>
<evidence type="ECO:0000313" key="7">
    <source>
        <dbReference type="EMBL" id="THV01920.1"/>
    </source>
</evidence>
<dbReference type="AlphaFoldDB" id="A0A4S8MGX4"/>
<protein>
    <recommendedName>
        <fullName evidence="6">Terpene synthase</fullName>
        <ecNumber evidence="6">4.2.3.-</ecNumber>
    </recommendedName>
</protein>
<dbReference type="Proteomes" id="UP000297245">
    <property type="component" value="Unassembled WGS sequence"/>
</dbReference>
<sequence>MSASTSTTTHPTKFLFPDLISHCNFPLRNNRHRKQVDVETRKWIIQGDALDVKKQQKLRGLKAGTLAAMCYPDAAYPQLRVCNDFLTYLFHLDDLSDDMGDRSTSAMADVVNNALYHPSQHHPTRIGRMTKDYWTRMISTAAPGCQQRFISYFDFYFQSASEQARDRDEGVIPDLESYIALRRDTSGCKSTFALIEYANNLDIPDEVMEHPIIRSLDEACDDLVTWSNDLFSFNKEQAIGDTHNMIPVIMNEQGCDLQTAVDMVGELCRQSIDRFVEDWKNLPSWGPEIDRQVQIYIQGLADWIVGSLYWSYESERYFGKQGLEVKKNRVVNLLPPKF</sequence>
<keyword evidence="4 6" id="KW-0460">Magnesium</keyword>
<evidence type="ECO:0000256" key="3">
    <source>
        <dbReference type="ARBA" id="ARBA00022723"/>
    </source>
</evidence>
<evidence type="ECO:0000313" key="8">
    <source>
        <dbReference type="Proteomes" id="UP000297245"/>
    </source>
</evidence>
<evidence type="ECO:0000256" key="2">
    <source>
        <dbReference type="ARBA" id="ARBA00006333"/>
    </source>
</evidence>
<organism evidence="7 8">
    <name type="scientific">Dendrothele bispora (strain CBS 962.96)</name>
    <dbReference type="NCBI Taxonomy" id="1314807"/>
    <lineage>
        <taxon>Eukaryota</taxon>
        <taxon>Fungi</taxon>
        <taxon>Dikarya</taxon>
        <taxon>Basidiomycota</taxon>
        <taxon>Agaricomycotina</taxon>
        <taxon>Agaricomycetes</taxon>
        <taxon>Agaricomycetidae</taxon>
        <taxon>Agaricales</taxon>
        <taxon>Agaricales incertae sedis</taxon>
        <taxon>Dendrothele</taxon>
    </lineage>
</organism>
<comment type="similarity">
    <text evidence="2 6">Belongs to the terpene synthase family.</text>
</comment>
<dbReference type="PANTHER" id="PTHR35201">
    <property type="entry name" value="TERPENE SYNTHASE"/>
    <property type="match status" value="1"/>
</dbReference>
<dbReference type="SFLD" id="SFLDS00005">
    <property type="entry name" value="Isoprenoid_Synthase_Type_I"/>
    <property type="match status" value="1"/>
</dbReference>
<dbReference type="GO" id="GO:0008299">
    <property type="term" value="P:isoprenoid biosynthetic process"/>
    <property type="evidence" value="ECO:0007669"/>
    <property type="project" value="UniProtKB-ARBA"/>
</dbReference>
<dbReference type="InterPro" id="IPR034686">
    <property type="entry name" value="Terpene_cyclase-like_2"/>
</dbReference>
<accession>A0A4S8MGX4</accession>
<dbReference type="EC" id="4.2.3.-" evidence="6"/>
<keyword evidence="3 6" id="KW-0479">Metal-binding</keyword>
<dbReference type="GO" id="GO:0046872">
    <property type="term" value="F:metal ion binding"/>
    <property type="evidence" value="ECO:0007669"/>
    <property type="project" value="UniProtKB-KW"/>
</dbReference>
<evidence type="ECO:0000256" key="4">
    <source>
        <dbReference type="ARBA" id="ARBA00022842"/>
    </source>
</evidence>
<dbReference type="SFLD" id="SFLDG01020">
    <property type="entry name" value="Terpene_Cyclase_Like_2"/>
    <property type="match status" value="1"/>
</dbReference>
<gene>
    <name evidence="7" type="ORF">K435DRAFT_654460</name>
</gene>
<dbReference type="InterPro" id="IPR008949">
    <property type="entry name" value="Isoprenoid_synthase_dom_sf"/>
</dbReference>
<proteinExistence type="inferred from homology"/>
<dbReference type="EMBL" id="ML179083">
    <property type="protein sequence ID" value="THV01920.1"/>
    <property type="molecule type" value="Genomic_DNA"/>
</dbReference>